<dbReference type="EMBL" id="BLZA01000010">
    <property type="protein sequence ID" value="GHJ85166.1"/>
    <property type="molecule type" value="Genomic_DNA"/>
</dbReference>
<protein>
    <submittedName>
        <fullName evidence="1">Uncharacterized protein</fullName>
    </submittedName>
</protein>
<comment type="caution">
    <text evidence="1">The sequence shown here is derived from an EMBL/GenBank/DDBJ whole genome shotgun (WGS) entry which is preliminary data.</text>
</comment>
<proteinExistence type="predicted"/>
<sequence length="157" mass="18393">MLRHIPHYPHNARVQIYKLPVGHWFFLAYDRLARTPEPAEILAERPSADFISWNFTSPLRGCWRKLSKGSLPHRGPRTRADSFDLDIQIPNNAVQVEAVVNKYRHEIMRDWIHDIFAANRLGQFRLNGDYANYDEIGAIVEDWARQNQLPYARVDNV</sequence>
<dbReference type="Proteomes" id="UP000620104">
    <property type="component" value="Unassembled WGS sequence"/>
</dbReference>
<organism evidence="1 2">
    <name type="scientific">Naganishia liquefaciens</name>
    <dbReference type="NCBI Taxonomy" id="104408"/>
    <lineage>
        <taxon>Eukaryota</taxon>
        <taxon>Fungi</taxon>
        <taxon>Dikarya</taxon>
        <taxon>Basidiomycota</taxon>
        <taxon>Agaricomycotina</taxon>
        <taxon>Tremellomycetes</taxon>
        <taxon>Filobasidiales</taxon>
        <taxon>Filobasidiaceae</taxon>
        <taxon>Naganishia</taxon>
    </lineage>
</organism>
<dbReference type="AlphaFoldDB" id="A0A8H3YEY2"/>
<keyword evidence="2" id="KW-1185">Reference proteome</keyword>
<evidence type="ECO:0000313" key="1">
    <source>
        <dbReference type="EMBL" id="GHJ85166.1"/>
    </source>
</evidence>
<accession>A0A8H3YEY2</accession>
<reference evidence="1" key="1">
    <citation type="submission" date="2020-07" db="EMBL/GenBank/DDBJ databases">
        <title>Draft Genome Sequence of a Deep-Sea Yeast, Naganishia (Cryptococcus) liquefaciens strain N6.</title>
        <authorList>
            <person name="Han Y.W."/>
            <person name="Kajitani R."/>
            <person name="Morimoto H."/>
            <person name="Parhat M."/>
            <person name="Tsubouchi H."/>
            <person name="Bakenova O."/>
            <person name="Ogata M."/>
            <person name="Argunhan B."/>
            <person name="Aoki R."/>
            <person name="Kajiwara S."/>
            <person name="Itoh T."/>
            <person name="Iwasaki H."/>
        </authorList>
    </citation>
    <scope>NUCLEOTIDE SEQUENCE</scope>
    <source>
        <strain evidence="1">N6</strain>
    </source>
</reference>
<dbReference type="OrthoDB" id="10641736at2759"/>
<gene>
    <name evidence="1" type="ORF">NliqN6_1568</name>
</gene>
<name>A0A8H3YEY2_9TREE</name>
<evidence type="ECO:0000313" key="2">
    <source>
        <dbReference type="Proteomes" id="UP000620104"/>
    </source>
</evidence>